<feature type="transmembrane region" description="Helical" evidence="13">
    <location>
        <begin position="14"/>
        <end position="36"/>
    </location>
</feature>
<accession>A0A1H7M328</accession>
<dbReference type="OrthoDB" id="9805133at2"/>
<evidence type="ECO:0000259" key="14">
    <source>
        <dbReference type="Pfam" id="PF01618"/>
    </source>
</evidence>
<comment type="function">
    <text evidence="11">Involved in the TonB-dependent energy-dependent transport of various receptor-bound substrates. Protects ExbD from proteolytic degradation and functionally stabilizes TonB.</text>
</comment>
<evidence type="ECO:0000256" key="5">
    <source>
        <dbReference type="ARBA" id="ARBA00022475"/>
    </source>
</evidence>
<protein>
    <recommendedName>
        <fullName evidence="3">Biopolymer transport protein ExbB</fullName>
    </recommendedName>
</protein>
<dbReference type="STRING" id="416943.SAMN05445871_3597"/>
<evidence type="ECO:0000313" key="16">
    <source>
        <dbReference type="Proteomes" id="UP000199120"/>
    </source>
</evidence>
<comment type="subcellular location">
    <subcellularLocation>
        <location evidence="1">Cell inner membrane</location>
        <topology evidence="1">Multi-pass membrane protein</topology>
    </subcellularLocation>
    <subcellularLocation>
        <location evidence="12">Membrane</location>
        <topology evidence="12">Multi-pass membrane protein</topology>
    </subcellularLocation>
</comment>
<keyword evidence="6" id="KW-0997">Cell inner membrane</keyword>
<feature type="domain" description="MotA/TolQ/ExbB proton channel" evidence="14">
    <location>
        <begin position="98"/>
        <end position="200"/>
    </location>
</feature>
<dbReference type="InterPro" id="IPR050790">
    <property type="entry name" value="ExbB/TolQ_transport"/>
</dbReference>
<organism evidence="15 16">
    <name type="scientific">Paraburkholderia caballeronis</name>
    <dbReference type="NCBI Taxonomy" id="416943"/>
    <lineage>
        <taxon>Bacteria</taxon>
        <taxon>Pseudomonadati</taxon>
        <taxon>Pseudomonadota</taxon>
        <taxon>Betaproteobacteria</taxon>
        <taxon>Burkholderiales</taxon>
        <taxon>Burkholderiaceae</taxon>
        <taxon>Paraburkholderia</taxon>
    </lineage>
</organism>
<evidence type="ECO:0000256" key="12">
    <source>
        <dbReference type="RuleBase" id="RU004057"/>
    </source>
</evidence>
<sequence>MQFGLNAVWQQGDAITRAIMLLLILMSVLSWGVIFYKGAELIRLKRRTTAAERNFWLAGSLADAQASLGRAGPGNPHLDLVEAAHGAYRSARSDDMLAPDEWLHRCLGIALDDHLARLAGGLGVLASIGSTSPFIGLFGTVWGIYHALVGISAAGQSSLSQVAGPVGESLVMTAFGLFVAIPAVLGYNTIARNHRGVAHKLHRFRHELHSFFMRGERGRPSMGTNIDRSSITVTSILVQQEV</sequence>
<keyword evidence="9 13" id="KW-1133">Transmembrane helix</keyword>
<evidence type="ECO:0000313" key="15">
    <source>
        <dbReference type="EMBL" id="SEL04997.1"/>
    </source>
</evidence>
<evidence type="ECO:0000256" key="13">
    <source>
        <dbReference type="SAM" id="Phobius"/>
    </source>
</evidence>
<evidence type="ECO:0000256" key="2">
    <source>
        <dbReference type="ARBA" id="ARBA00011471"/>
    </source>
</evidence>
<reference evidence="16" key="1">
    <citation type="submission" date="2016-10" db="EMBL/GenBank/DDBJ databases">
        <authorList>
            <person name="Varghese N."/>
            <person name="Submissions S."/>
        </authorList>
    </citation>
    <scope>NUCLEOTIDE SEQUENCE [LARGE SCALE GENOMIC DNA]</scope>
    <source>
        <strain evidence="16">LMG 26416</strain>
    </source>
</reference>
<evidence type="ECO:0000256" key="8">
    <source>
        <dbReference type="ARBA" id="ARBA00022927"/>
    </source>
</evidence>
<proteinExistence type="inferred from homology"/>
<dbReference type="GO" id="GO:0005886">
    <property type="term" value="C:plasma membrane"/>
    <property type="evidence" value="ECO:0007669"/>
    <property type="project" value="UniProtKB-SubCell"/>
</dbReference>
<evidence type="ECO:0000256" key="9">
    <source>
        <dbReference type="ARBA" id="ARBA00022989"/>
    </source>
</evidence>
<dbReference type="InterPro" id="IPR002898">
    <property type="entry name" value="MotA_ExbB_proton_chnl"/>
</dbReference>
<dbReference type="AlphaFoldDB" id="A0A1H7M328"/>
<name>A0A1H7M328_9BURK</name>
<keyword evidence="4 12" id="KW-0813">Transport</keyword>
<keyword evidence="7 13" id="KW-0812">Transmembrane</keyword>
<comment type="similarity">
    <text evidence="12">Belongs to the exbB/tolQ family.</text>
</comment>
<dbReference type="Proteomes" id="UP000199120">
    <property type="component" value="Unassembled WGS sequence"/>
</dbReference>
<keyword evidence="5" id="KW-1003">Cell membrane</keyword>
<dbReference type="RefSeq" id="WP_090547478.1">
    <property type="nucleotide sequence ID" value="NZ_FNSR01000002.1"/>
</dbReference>
<dbReference type="Pfam" id="PF01618">
    <property type="entry name" value="MotA_ExbB"/>
    <property type="match status" value="1"/>
</dbReference>
<evidence type="ECO:0000256" key="3">
    <source>
        <dbReference type="ARBA" id="ARBA00022093"/>
    </source>
</evidence>
<evidence type="ECO:0000256" key="10">
    <source>
        <dbReference type="ARBA" id="ARBA00023136"/>
    </source>
</evidence>
<evidence type="ECO:0000256" key="6">
    <source>
        <dbReference type="ARBA" id="ARBA00022519"/>
    </source>
</evidence>
<dbReference type="EMBL" id="FOAJ01000004">
    <property type="protein sequence ID" value="SEL04997.1"/>
    <property type="molecule type" value="Genomic_DNA"/>
</dbReference>
<keyword evidence="10 13" id="KW-0472">Membrane</keyword>
<evidence type="ECO:0000256" key="11">
    <source>
        <dbReference type="ARBA" id="ARBA00024816"/>
    </source>
</evidence>
<keyword evidence="8 12" id="KW-0653">Protein transport</keyword>
<evidence type="ECO:0000256" key="4">
    <source>
        <dbReference type="ARBA" id="ARBA00022448"/>
    </source>
</evidence>
<gene>
    <name evidence="15" type="ORF">SAMN05192542_104579</name>
</gene>
<comment type="subunit">
    <text evidence="2">The accessory proteins ExbB and ExbD seem to form a complex with TonB.</text>
</comment>
<dbReference type="GO" id="GO:0017038">
    <property type="term" value="P:protein import"/>
    <property type="evidence" value="ECO:0007669"/>
    <property type="project" value="TreeGrafter"/>
</dbReference>
<evidence type="ECO:0000256" key="1">
    <source>
        <dbReference type="ARBA" id="ARBA00004429"/>
    </source>
</evidence>
<feature type="transmembrane region" description="Helical" evidence="13">
    <location>
        <begin position="170"/>
        <end position="190"/>
    </location>
</feature>
<evidence type="ECO:0000256" key="7">
    <source>
        <dbReference type="ARBA" id="ARBA00022692"/>
    </source>
</evidence>
<keyword evidence="16" id="KW-1185">Reference proteome</keyword>
<dbReference type="PANTHER" id="PTHR30625:SF14">
    <property type="entry name" value="BIOPOLYMER TRANSPORT PROTEIN EXBB"/>
    <property type="match status" value="1"/>
</dbReference>
<dbReference type="PANTHER" id="PTHR30625">
    <property type="entry name" value="PROTEIN TOLQ"/>
    <property type="match status" value="1"/>
</dbReference>